<sequence>MKVHEFIAKHKIKESRMRIYDAELGDEVYGIYEMGLYRDCEVVRAYPHNGDTVLEVASVNG</sequence>
<name>A0AC61RNE9_9FIRM</name>
<dbReference type="Proteomes" id="UP000304953">
    <property type="component" value="Unassembled WGS sequence"/>
</dbReference>
<dbReference type="EMBL" id="SRYA01000117">
    <property type="protein sequence ID" value="TGY87296.1"/>
    <property type="molecule type" value="Genomic_DNA"/>
</dbReference>
<evidence type="ECO:0000313" key="2">
    <source>
        <dbReference type="Proteomes" id="UP000304953"/>
    </source>
</evidence>
<organism evidence="1 2">
    <name type="scientific">Petralouisia muris</name>
    <dbReference type="NCBI Taxonomy" id="3032872"/>
    <lineage>
        <taxon>Bacteria</taxon>
        <taxon>Bacillati</taxon>
        <taxon>Bacillota</taxon>
        <taxon>Clostridia</taxon>
        <taxon>Lachnospirales</taxon>
        <taxon>Lachnospiraceae</taxon>
        <taxon>Petralouisia</taxon>
    </lineage>
</organism>
<proteinExistence type="predicted"/>
<comment type="caution">
    <text evidence="1">The sequence shown here is derived from an EMBL/GenBank/DDBJ whole genome shotgun (WGS) entry which is preliminary data.</text>
</comment>
<accession>A0AC61RNE9</accession>
<protein>
    <submittedName>
        <fullName evidence="1">Uncharacterized protein</fullName>
    </submittedName>
</protein>
<keyword evidence="2" id="KW-1185">Reference proteome</keyword>
<gene>
    <name evidence="1" type="ORF">E5329_26810</name>
</gene>
<evidence type="ECO:0000313" key="1">
    <source>
        <dbReference type="EMBL" id="TGY87296.1"/>
    </source>
</evidence>
<reference evidence="1" key="1">
    <citation type="submission" date="2019-04" db="EMBL/GenBank/DDBJ databases">
        <title>Microbes associate with the intestines of laboratory mice.</title>
        <authorList>
            <person name="Navarre W."/>
            <person name="Wong E."/>
            <person name="Huang K."/>
            <person name="Tropini C."/>
            <person name="Ng K."/>
            <person name="Yu B."/>
        </authorList>
    </citation>
    <scope>NUCLEOTIDE SEQUENCE</scope>
    <source>
        <strain evidence="1">NM01_1-7b</strain>
    </source>
</reference>